<proteinExistence type="predicted"/>
<dbReference type="Gene3D" id="2.130.10.10">
    <property type="entry name" value="YVTN repeat-like/Quinoprotein amine dehydrogenase"/>
    <property type="match status" value="3"/>
</dbReference>
<dbReference type="SUPFAM" id="SSF46689">
    <property type="entry name" value="Homeodomain-like"/>
    <property type="match status" value="1"/>
</dbReference>
<accession>A0A5C6RWW3</accession>
<evidence type="ECO:0000313" key="14">
    <source>
        <dbReference type="EMBL" id="TXB66574.1"/>
    </source>
</evidence>
<dbReference type="GO" id="GO:0043565">
    <property type="term" value="F:sequence-specific DNA binding"/>
    <property type="evidence" value="ECO:0007669"/>
    <property type="project" value="InterPro"/>
</dbReference>
<dbReference type="CDD" id="cd00075">
    <property type="entry name" value="HATPase"/>
    <property type="match status" value="1"/>
</dbReference>
<dbReference type="EMBL" id="VOOR01000007">
    <property type="protein sequence ID" value="TXB66574.1"/>
    <property type="molecule type" value="Genomic_DNA"/>
</dbReference>
<keyword evidence="6" id="KW-0805">Transcription regulation</keyword>
<dbReference type="Pfam" id="PF12833">
    <property type="entry name" value="HTH_18"/>
    <property type="match status" value="1"/>
</dbReference>
<evidence type="ECO:0000313" key="15">
    <source>
        <dbReference type="Proteomes" id="UP000321580"/>
    </source>
</evidence>
<dbReference type="Gene3D" id="1.10.287.130">
    <property type="match status" value="1"/>
</dbReference>
<dbReference type="OrthoDB" id="9797097at2"/>
<dbReference type="SMART" id="SM00387">
    <property type="entry name" value="HATPase_c"/>
    <property type="match status" value="1"/>
</dbReference>
<dbReference type="FunFam" id="3.30.565.10:FF:000006">
    <property type="entry name" value="Sensor histidine kinase WalK"/>
    <property type="match status" value="1"/>
</dbReference>
<evidence type="ECO:0000256" key="1">
    <source>
        <dbReference type="ARBA" id="ARBA00000085"/>
    </source>
</evidence>
<dbReference type="Gene3D" id="3.40.50.2300">
    <property type="match status" value="1"/>
</dbReference>
<evidence type="ECO:0000256" key="5">
    <source>
        <dbReference type="ARBA" id="ARBA00022777"/>
    </source>
</evidence>
<dbReference type="SMART" id="SM00342">
    <property type="entry name" value="HTH_ARAC"/>
    <property type="match status" value="1"/>
</dbReference>
<dbReference type="InterPro" id="IPR004358">
    <property type="entry name" value="Sig_transdc_His_kin-like_C"/>
</dbReference>
<evidence type="ECO:0000256" key="4">
    <source>
        <dbReference type="ARBA" id="ARBA00022679"/>
    </source>
</evidence>
<evidence type="ECO:0000259" key="12">
    <source>
        <dbReference type="PROSITE" id="PS50109"/>
    </source>
</evidence>
<keyword evidence="7" id="KW-0238">DNA-binding</keyword>
<dbReference type="Pfam" id="PF00072">
    <property type="entry name" value="Response_reg"/>
    <property type="match status" value="1"/>
</dbReference>
<evidence type="ECO:0000256" key="6">
    <source>
        <dbReference type="ARBA" id="ARBA00023015"/>
    </source>
</evidence>
<evidence type="ECO:0000256" key="3">
    <source>
        <dbReference type="ARBA" id="ARBA00022553"/>
    </source>
</evidence>
<feature type="signal peptide" evidence="10">
    <location>
        <begin position="1"/>
        <end position="20"/>
    </location>
</feature>
<comment type="catalytic activity">
    <reaction evidence="1">
        <text>ATP + protein L-histidine = ADP + protein N-phospho-L-histidine.</text>
        <dbReference type="EC" id="2.7.13.3"/>
    </reaction>
</comment>
<keyword evidence="4" id="KW-0808">Transferase</keyword>
<comment type="caution">
    <text evidence="14">The sequence shown here is derived from an EMBL/GenBank/DDBJ whole genome shotgun (WGS) entry which is preliminary data.</text>
</comment>
<feature type="domain" description="Response regulatory" evidence="13">
    <location>
        <begin position="1092"/>
        <end position="1207"/>
    </location>
</feature>
<dbReference type="InterPro" id="IPR015943">
    <property type="entry name" value="WD40/YVTN_repeat-like_dom_sf"/>
</dbReference>
<dbReference type="PROSITE" id="PS00041">
    <property type="entry name" value="HTH_ARAC_FAMILY_1"/>
    <property type="match status" value="1"/>
</dbReference>
<evidence type="ECO:0000259" key="11">
    <source>
        <dbReference type="PROSITE" id="PS01124"/>
    </source>
</evidence>
<dbReference type="PROSITE" id="PS50109">
    <property type="entry name" value="HIS_KIN"/>
    <property type="match status" value="1"/>
</dbReference>
<dbReference type="Gene3D" id="1.10.10.60">
    <property type="entry name" value="Homeodomain-like"/>
    <property type="match status" value="1"/>
</dbReference>
<dbReference type="Pfam" id="PF07495">
    <property type="entry name" value="Y_Y_Y"/>
    <property type="match status" value="1"/>
</dbReference>
<dbReference type="SUPFAM" id="SSF47384">
    <property type="entry name" value="Homodimeric domain of signal transducing histidine kinase"/>
    <property type="match status" value="1"/>
</dbReference>
<dbReference type="PRINTS" id="PR00344">
    <property type="entry name" value="BCTRLSENSOR"/>
</dbReference>
<evidence type="ECO:0000256" key="8">
    <source>
        <dbReference type="ARBA" id="ARBA00023163"/>
    </source>
</evidence>
<dbReference type="RefSeq" id="WP_147166363.1">
    <property type="nucleotide sequence ID" value="NZ_VOOR01000007.1"/>
</dbReference>
<dbReference type="CDD" id="cd00082">
    <property type="entry name" value="HisKA"/>
    <property type="match status" value="1"/>
</dbReference>
<dbReference type="SUPFAM" id="SSF63829">
    <property type="entry name" value="Calcium-dependent phosphotriesterase"/>
    <property type="match status" value="1"/>
</dbReference>
<evidence type="ECO:0000256" key="7">
    <source>
        <dbReference type="ARBA" id="ARBA00023125"/>
    </source>
</evidence>
<dbReference type="Proteomes" id="UP000321580">
    <property type="component" value="Unassembled WGS sequence"/>
</dbReference>
<dbReference type="GO" id="GO:0003700">
    <property type="term" value="F:DNA-binding transcription factor activity"/>
    <property type="evidence" value="ECO:0007669"/>
    <property type="project" value="InterPro"/>
</dbReference>
<dbReference type="Pfam" id="PF00512">
    <property type="entry name" value="HisKA"/>
    <property type="match status" value="1"/>
</dbReference>
<sequence length="1338" mass="148721">MRIAEIFIIAALATSGLLYAQPPQDEGLIGTKDGLSQGMVHTILQDSKGFLWIGTKDGLNRFDGYRLRVYNSSPEDSFSLAGHVVNTLHEDAHHNIWVGTENNGISIFSPYTGKFHHISSPAAGLPSNEIISFVQQNDSTYWAGTRMGLCRLTASFTSVSRLSTASLGGHVRARSVDFGGQAPPVINALAFLGDGSLLAASNAQLYRIDPQTLQPEIVTPALGPHALKPPNQYRTLLSLPDGGVLVPTPDEIIHLDSQLDVKQVYVVPEEVRSLYTPSLIRSPKGEVWGASGGLFRLRLGSAEIASVAPSKGNYLTPQIYMDRSGIIWLGTNGYGVLPYSPTAGRFNHHLEGQTIRQIYEDLEGQVWYWSPQKMLRYSPASRNAAFPDGFPDWLRRATWLLNPALDEYWLHYPIEEKGACLAFVNPKTGTVKRFPYEGTPEPRSPMVCSSEGRLWLGNRDGQLMSLSTRQPDAGIQYYDLSEWFPEINNIVGIQAIFFDEHHQQLWLGTQYGLIGFSAVAGKLSRPRLYQFDANTPNSLSENFIHSLLIAPFAPETLWVGTKGGGLNALDIPSGEFRSYTVLDGLPNDVIYGILAGANDDLWLSTNRGLSNFQPQTGGFRNYTAQDGLQDNEFNTTSYFRATDGTLYFGGINGINFFHPSELKDSSARPQIQFTGLSINNQPYHVHRQDALPAWIPTASRFTLRHSDNVLSFQFAALDFTAAANNRYRYQLEGVDASLVEAGNRNEVTYANLSPGDYTFKVWGANSQGVWSTKPAALSFSITPPWWASHWAWAAYCLLAAAAIWTAYSVQVRRAKLRNQLRFEQREAERLSELDRIKSNFFSSITHEFRTPLTLILEPARQLQARQKQPQQQTWAQLIVRNAEKMLKLVNQLLDINRMDGQLMPVLYEKGDLSHFMADIVQGFSSRAKGQELGLLFQPDADPALQHVYFDHDKVEKILTNLISNALKFTPPGGQVVVSSHFMPGQPLPLQFRVTDNGLGIPKEEQERIFERFYRSDSQGASQAPGTGIGLALCKELTTLMNGHIGVESMAGGGSQFTVSLPIPVSQNSQDSPLSIPENTAPHVGSSNGEQLSILIVDDNEEVRAFLHSILQPDFQVFAARDGVTGLQLATEHTPDLIISDVMMPRMDGFEFVQLLRKDKRTSHIPVVMLTAKSGLDSRIEGLNHGAEAYIGKPFHIEELTAQVNALLRQREYMQAYFQLSGEPANTQPHSYQPPEAEAEFIVSLKQAIESHIDNEQLTIELLAAEVFMSRSQLHRKLKALTGKSATAYLRDFRLERAHQLLQQGQFNVAEVSARTGFGSPQYFATRYKEKFGYSPSET</sequence>
<dbReference type="Pfam" id="PF07494">
    <property type="entry name" value="Reg_prop"/>
    <property type="match status" value="1"/>
</dbReference>
<dbReference type="InterPro" id="IPR001789">
    <property type="entry name" value="Sig_transdc_resp-reg_receiver"/>
</dbReference>
<dbReference type="InterPro" id="IPR005467">
    <property type="entry name" value="His_kinase_dom"/>
</dbReference>
<dbReference type="PANTHER" id="PTHR43547:SF2">
    <property type="entry name" value="HYBRID SIGNAL TRANSDUCTION HISTIDINE KINASE C"/>
    <property type="match status" value="1"/>
</dbReference>
<dbReference type="SUPFAM" id="SSF52172">
    <property type="entry name" value="CheY-like"/>
    <property type="match status" value="1"/>
</dbReference>
<dbReference type="Pfam" id="PF02518">
    <property type="entry name" value="HATPase_c"/>
    <property type="match status" value="1"/>
</dbReference>
<keyword evidence="15" id="KW-1185">Reference proteome</keyword>
<dbReference type="SUPFAM" id="SSF55874">
    <property type="entry name" value="ATPase domain of HSP90 chaperone/DNA topoisomerase II/histidine kinase"/>
    <property type="match status" value="1"/>
</dbReference>
<dbReference type="PANTHER" id="PTHR43547">
    <property type="entry name" value="TWO-COMPONENT HISTIDINE KINASE"/>
    <property type="match status" value="1"/>
</dbReference>
<dbReference type="InterPro" id="IPR011123">
    <property type="entry name" value="Y_Y_Y"/>
</dbReference>
<feature type="domain" description="HTH araC/xylS-type" evidence="11">
    <location>
        <begin position="1242"/>
        <end position="1338"/>
    </location>
</feature>
<dbReference type="EC" id="2.7.13.3" evidence="2"/>
<dbReference type="InterPro" id="IPR003661">
    <property type="entry name" value="HisK_dim/P_dom"/>
</dbReference>
<dbReference type="Gene3D" id="2.60.40.10">
    <property type="entry name" value="Immunoglobulins"/>
    <property type="match status" value="1"/>
</dbReference>
<dbReference type="InterPro" id="IPR011006">
    <property type="entry name" value="CheY-like_superfamily"/>
</dbReference>
<keyword evidence="3 9" id="KW-0597">Phosphoprotein</keyword>
<protein>
    <recommendedName>
        <fullName evidence="2">histidine kinase</fullName>
        <ecNumber evidence="2">2.7.13.3</ecNumber>
    </recommendedName>
</protein>
<keyword evidence="5" id="KW-0418">Kinase</keyword>
<dbReference type="InterPro" id="IPR003594">
    <property type="entry name" value="HATPase_dom"/>
</dbReference>
<dbReference type="InterPro" id="IPR018060">
    <property type="entry name" value="HTH_AraC"/>
</dbReference>
<keyword evidence="8" id="KW-0804">Transcription</keyword>
<evidence type="ECO:0000256" key="2">
    <source>
        <dbReference type="ARBA" id="ARBA00012438"/>
    </source>
</evidence>
<dbReference type="InterPro" id="IPR009057">
    <property type="entry name" value="Homeodomain-like_sf"/>
</dbReference>
<dbReference type="SUPFAM" id="SSF69322">
    <property type="entry name" value="Tricorn protease domain 2"/>
    <property type="match status" value="1"/>
</dbReference>
<dbReference type="InterPro" id="IPR011110">
    <property type="entry name" value="Reg_prop"/>
</dbReference>
<dbReference type="InterPro" id="IPR013783">
    <property type="entry name" value="Ig-like_fold"/>
</dbReference>
<feature type="domain" description="Histidine kinase" evidence="12">
    <location>
        <begin position="843"/>
        <end position="1064"/>
    </location>
</feature>
<feature type="chain" id="PRO_5022741199" description="histidine kinase" evidence="10">
    <location>
        <begin position="21"/>
        <end position="1338"/>
    </location>
</feature>
<dbReference type="FunFam" id="2.60.40.10:FF:000791">
    <property type="entry name" value="Two-component system sensor histidine kinase/response regulator"/>
    <property type="match status" value="1"/>
</dbReference>
<reference evidence="14 15" key="1">
    <citation type="submission" date="2019-08" db="EMBL/GenBank/DDBJ databases">
        <title>Genome of Phaeodactylibacter luteus.</title>
        <authorList>
            <person name="Bowman J.P."/>
        </authorList>
    </citation>
    <scope>NUCLEOTIDE SEQUENCE [LARGE SCALE GENOMIC DNA]</scope>
    <source>
        <strain evidence="14 15">KCTC 42180</strain>
    </source>
</reference>
<dbReference type="PROSITE" id="PS01124">
    <property type="entry name" value="HTH_ARAC_FAMILY_2"/>
    <property type="match status" value="1"/>
</dbReference>
<feature type="modified residue" description="4-aspartylphosphate" evidence="9">
    <location>
        <position position="1140"/>
    </location>
</feature>
<organism evidence="14 15">
    <name type="scientific">Phaeodactylibacter luteus</name>
    <dbReference type="NCBI Taxonomy" id="1564516"/>
    <lineage>
        <taxon>Bacteria</taxon>
        <taxon>Pseudomonadati</taxon>
        <taxon>Bacteroidota</taxon>
        <taxon>Saprospiria</taxon>
        <taxon>Saprospirales</taxon>
        <taxon>Haliscomenobacteraceae</taxon>
        <taxon>Phaeodactylibacter</taxon>
    </lineage>
</organism>
<dbReference type="SMART" id="SM00388">
    <property type="entry name" value="HisKA"/>
    <property type="match status" value="1"/>
</dbReference>
<evidence type="ECO:0000259" key="13">
    <source>
        <dbReference type="PROSITE" id="PS50110"/>
    </source>
</evidence>
<name>A0A5C6RWW3_9BACT</name>
<keyword evidence="10" id="KW-0732">Signal</keyword>
<gene>
    <name evidence="14" type="ORF">FRY97_05145</name>
</gene>
<evidence type="ECO:0000256" key="9">
    <source>
        <dbReference type="PROSITE-ProRule" id="PRU00169"/>
    </source>
</evidence>
<dbReference type="SMART" id="SM00448">
    <property type="entry name" value="REC"/>
    <property type="match status" value="1"/>
</dbReference>
<dbReference type="InterPro" id="IPR036890">
    <property type="entry name" value="HATPase_C_sf"/>
</dbReference>
<dbReference type="GO" id="GO:0000155">
    <property type="term" value="F:phosphorelay sensor kinase activity"/>
    <property type="evidence" value="ECO:0007669"/>
    <property type="project" value="InterPro"/>
</dbReference>
<dbReference type="InterPro" id="IPR036097">
    <property type="entry name" value="HisK_dim/P_sf"/>
</dbReference>
<evidence type="ECO:0000256" key="10">
    <source>
        <dbReference type="SAM" id="SignalP"/>
    </source>
</evidence>
<dbReference type="InterPro" id="IPR018062">
    <property type="entry name" value="HTH_AraC-typ_CS"/>
</dbReference>
<dbReference type="Gene3D" id="3.30.565.10">
    <property type="entry name" value="Histidine kinase-like ATPase, C-terminal domain"/>
    <property type="match status" value="1"/>
</dbReference>
<dbReference type="PROSITE" id="PS50110">
    <property type="entry name" value="RESPONSE_REGULATORY"/>
    <property type="match status" value="1"/>
</dbReference>